<dbReference type="InterPro" id="IPR011250">
    <property type="entry name" value="OMP/PagP_B-barrel"/>
</dbReference>
<keyword evidence="1" id="KW-0732">Signal</keyword>
<proteinExistence type="predicted"/>
<feature type="chain" id="PRO_5015132787" evidence="1">
    <location>
        <begin position="24"/>
        <end position="289"/>
    </location>
</feature>
<feature type="signal peptide" evidence="1">
    <location>
        <begin position="1"/>
        <end position="23"/>
    </location>
</feature>
<dbReference type="Pfam" id="PF19573">
    <property type="entry name" value="DUF6089"/>
    <property type="match status" value="1"/>
</dbReference>
<feature type="domain" description="DUF6089" evidence="2">
    <location>
        <begin position="13"/>
        <end position="210"/>
    </location>
</feature>
<evidence type="ECO:0000259" key="2">
    <source>
        <dbReference type="Pfam" id="PF19573"/>
    </source>
</evidence>
<dbReference type="OrthoDB" id="654178at2"/>
<evidence type="ECO:0000256" key="1">
    <source>
        <dbReference type="SAM" id="SignalP"/>
    </source>
</evidence>
<gene>
    <name evidence="3" type="ORF">B0I18_10455</name>
</gene>
<protein>
    <submittedName>
        <fullName evidence="3">Outer membrane protein with beta-barrel domain</fullName>
    </submittedName>
</protein>
<dbReference type="Gene3D" id="2.40.160.20">
    <property type="match status" value="1"/>
</dbReference>
<dbReference type="InterPro" id="IPR045743">
    <property type="entry name" value="DUF6089"/>
</dbReference>
<dbReference type="AlphaFoldDB" id="A0A2P8D415"/>
<keyword evidence="4" id="KW-1185">Reference proteome</keyword>
<reference evidence="3 4" key="1">
    <citation type="submission" date="2018-03" db="EMBL/GenBank/DDBJ databases">
        <title>Genomic Encyclopedia of Type Strains, Phase III (KMG-III): the genomes of soil and plant-associated and newly described type strains.</title>
        <authorList>
            <person name="Whitman W."/>
        </authorList>
    </citation>
    <scope>NUCLEOTIDE SEQUENCE [LARGE SCALE GENOMIC DNA]</scope>
    <source>
        <strain evidence="3 4">CGMCC 1.12700</strain>
    </source>
</reference>
<accession>A0A2P8D415</accession>
<dbReference type="EMBL" id="PYGD01000004">
    <property type="protein sequence ID" value="PSK91961.1"/>
    <property type="molecule type" value="Genomic_DNA"/>
</dbReference>
<name>A0A2P8D415_9BACT</name>
<sequence length="289" mass="33246">MFPRLKKLFLLSLSITGILQASAQEFYKSTEYGVQLGGSTYFGDLNPNYGMKYIRPAGGVFFRYHFNPYISARAAINYTKVGYDDQYSSNEFQKQRNLNFRSDIVEAVAMAEFNFFWFETGNPQHRFTPYLTGGIGAFYYDPYTIYNGRRYSLKPLGTEGQNTAEFADRKYNNVSICFPVGVGIKYWLRPGMNFGFEIVNRFTLTDYIDDVSNTYVGKERFVIDPMRPNVASQLQDRSIAVDGQQLGRAGKQRGDNATKDQYLMAQFTLSFQFKTYKCPSHLKGMIWEP</sequence>
<dbReference type="Proteomes" id="UP000240572">
    <property type="component" value="Unassembled WGS sequence"/>
</dbReference>
<comment type="caution">
    <text evidence="3">The sequence shown here is derived from an EMBL/GenBank/DDBJ whole genome shotgun (WGS) entry which is preliminary data.</text>
</comment>
<dbReference type="SUPFAM" id="SSF56925">
    <property type="entry name" value="OMPA-like"/>
    <property type="match status" value="1"/>
</dbReference>
<evidence type="ECO:0000313" key="4">
    <source>
        <dbReference type="Proteomes" id="UP000240572"/>
    </source>
</evidence>
<organism evidence="3 4">
    <name type="scientific">Taibaiella chishuiensis</name>
    <dbReference type="NCBI Taxonomy" id="1434707"/>
    <lineage>
        <taxon>Bacteria</taxon>
        <taxon>Pseudomonadati</taxon>
        <taxon>Bacteroidota</taxon>
        <taxon>Chitinophagia</taxon>
        <taxon>Chitinophagales</taxon>
        <taxon>Chitinophagaceae</taxon>
        <taxon>Taibaiella</taxon>
    </lineage>
</organism>
<evidence type="ECO:0000313" key="3">
    <source>
        <dbReference type="EMBL" id="PSK91961.1"/>
    </source>
</evidence>